<organism evidence="2">
    <name type="scientific">Arundo donax</name>
    <name type="common">Giant reed</name>
    <name type="synonym">Donax arundinaceus</name>
    <dbReference type="NCBI Taxonomy" id="35708"/>
    <lineage>
        <taxon>Eukaryota</taxon>
        <taxon>Viridiplantae</taxon>
        <taxon>Streptophyta</taxon>
        <taxon>Embryophyta</taxon>
        <taxon>Tracheophyta</taxon>
        <taxon>Spermatophyta</taxon>
        <taxon>Magnoliopsida</taxon>
        <taxon>Liliopsida</taxon>
        <taxon>Poales</taxon>
        <taxon>Poaceae</taxon>
        <taxon>PACMAD clade</taxon>
        <taxon>Arundinoideae</taxon>
        <taxon>Arundineae</taxon>
        <taxon>Arundo</taxon>
    </lineage>
</organism>
<proteinExistence type="predicted"/>
<dbReference type="PANTHER" id="PTHR34282">
    <property type="entry name" value="OS01G0228800 PROTEIN-RELATED"/>
    <property type="match status" value="1"/>
</dbReference>
<feature type="region of interest" description="Disordered" evidence="1">
    <location>
        <begin position="1"/>
        <end position="20"/>
    </location>
</feature>
<reference evidence="2" key="2">
    <citation type="journal article" date="2015" name="Data Brief">
        <title>Shoot transcriptome of the giant reed, Arundo donax.</title>
        <authorList>
            <person name="Barrero R.A."/>
            <person name="Guerrero F.D."/>
            <person name="Moolhuijzen P."/>
            <person name="Goolsby J.A."/>
            <person name="Tidwell J."/>
            <person name="Bellgard S.E."/>
            <person name="Bellgard M.I."/>
        </authorList>
    </citation>
    <scope>NUCLEOTIDE SEQUENCE</scope>
    <source>
        <tissue evidence="2">Shoot tissue taken approximately 20 cm above the soil surface</tissue>
    </source>
</reference>
<feature type="region of interest" description="Disordered" evidence="1">
    <location>
        <begin position="237"/>
        <end position="256"/>
    </location>
</feature>
<dbReference type="PANTHER" id="PTHR34282:SF2">
    <property type="entry name" value="DUF3741 DOMAIN-CONTAINING PROTEIN"/>
    <property type="match status" value="1"/>
</dbReference>
<dbReference type="AlphaFoldDB" id="A0A0A8YES4"/>
<dbReference type="EMBL" id="GBRH01274205">
    <property type="protein sequence ID" value="JAD23690.1"/>
    <property type="molecule type" value="Transcribed_RNA"/>
</dbReference>
<evidence type="ECO:0008006" key="3">
    <source>
        <dbReference type="Google" id="ProtNLM"/>
    </source>
</evidence>
<name>A0A0A8YES4_ARUDO</name>
<sequence length="476" mass="53223">MGLDGLPTQSDNSIKNDEKMVTVSSPRAQFDIEMPKSKRLVPQLIGLDSQFDTELLRSEKLPREHHNVWTDYTCSQKSILHSYDTSVVNETGSRKMIHRVKNIVPDRAKSPKEIKVVSPTSRKQNTEETTKISRRTRENKVSHLTVRNGGGGKDVKTRAGPASSNAKKVKTPDKKLVASSSSHTGGSMKPILPKAPNKSREKTVSRRNIKSSNIDEIVAHQIQREIIHAVDQIDAPSTEYSATPSDESGQSADWDAESSMDDIRNDFSEFNEALLSTSHAERISSTDGDTTHPSTNEITIKEAEIKDEISLLLLSDQTFLSLAAEFTGIGVYKHLTNQYEGISKAEMKNHKLYLDAAADQLERIHRQQNSLCYTGFQGQKCRVTTYFSLEALLRDVSNGIRMLNGYSDEDTGGTKDSLDMKVERDLRCANPSINGVWDMGWQDWICMEETECFIRDAGEDILSLIIEEAALEMCIH</sequence>
<feature type="compositionally biased region" description="Basic and acidic residues" evidence="1">
    <location>
        <begin position="124"/>
        <end position="141"/>
    </location>
</feature>
<protein>
    <recommendedName>
        <fullName evidence="3">DUF4378 domain-containing protein</fullName>
    </recommendedName>
</protein>
<feature type="region of interest" description="Disordered" evidence="1">
    <location>
        <begin position="108"/>
        <end position="208"/>
    </location>
</feature>
<evidence type="ECO:0000313" key="2">
    <source>
        <dbReference type="EMBL" id="JAD23690.1"/>
    </source>
</evidence>
<feature type="compositionally biased region" description="Polar residues" evidence="1">
    <location>
        <begin position="238"/>
        <end position="251"/>
    </location>
</feature>
<evidence type="ECO:0000256" key="1">
    <source>
        <dbReference type="SAM" id="MobiDB-lite"/>
    </source>
</evidence>
<accession>A0A0A8YES4</accession>
<reference evidence="2" key="1">
    <citation type="submission" date="2014-09" db="EMBL/GenBank/DDBJ databases">
        <authorList>
            <person name="Magalhaes I.L.F."/>
            <person name="Oliveira U."/>
            <person name="Santos F.R."/>
            <person name="Vidigal T.H.D.A."/>
            <person name="Brescovit A.D."/>
            <person name="Santos A.J."/>
        </authorList>
    </citation>
    <scope>NUCLEOTIDE SEQUENCE</scope>
    <source>
        <tissue evidence="2">Shoot tissue taken approximately 20 cm above the soil surface</tissue>
    </source>
</reference>